<feature type="non-terminal residue" evidence="2">
    <location>
        <position position="77"/>
    </location>
</feature>
<feature type="compositionally biased region" description="Basic and acidic residues" evidence="1">
    <location>
        <begin position="1"/>
        <end position="36"/>
    </location>
</feature>
<feature type="region of interest" description="Disordered" evidence="1">
    <location>
        <begin position="1"/>
        <end position="77"/>
    </location>
</feature>
<dbReference type="AlphaFoldDB" id="A0A5J4TSR2"/>
<proteinExistence type="predicted"/>
<protein>
    <submittedName>
        <fullName evidence="2">Uncharacterized protein</fullName>
    </submittedName>
</protein>
<evidence type="ECO:0000256" key="1">
    <source>
        <dbReference type="SAM" id="MobiDB-lite"/>
    </source>
</evidence>
<feature type="compositionally biased region" description="Polar residues" evidence="1">
    <location>
        <begin position="40"/>
        <end position="77"/>
    </location>
</feature>
<sequence length="77" mass="8828">MDREGDKEKEKEKEKSKSQSAERKKEKEKEKQKEKPVYAPSSNHGFNQQIIQDNGNQLTSQQQLNAIIPSSSSQQLP</sequence>
<evidence type="ECO:0000313" key="3">
    <source>
        <dbReference type="Proteomes" id="UP000324800"/>
    </source>
</evidence>
<name>A0A5J4TSR2_9EUKA</name>
<organism evidence="2 3">
    <name type="scientific">Streblomastix strix</name>
    <dbReference type="NCBI Taxonomy" id="222440"/>
    <lineage>
        <taxon>Eukaryota</taxon>
        <taxon>Metamonada</taxon>
        <taxon>Preaxostyla</taxon>
        <taxon>Oxymonadida</taxon>
        <taxon>Streblomastigidae</taxon>
        <taxon>Streblomastix</taxon>
    </lineage>
</organism>
<dbReference type="Proteomes" id="UP000324800">
    <property type="component" value="Unassembled WGS sequence"/>
</dbReference>
<accession>A0A5J4TSR2</accession>
<evidence type="ECO:0000313" key="2">
    <source>
        <dbReference type="EMBL" id="KAA6360511.1"/>
    </source>
</evidence>
<dbReference type="EMBL" id="SNRW01026841">
    <property type="protein sequence ID" value="KAA6360511.1"/>
    <property type="molecule type" value="Genomic_DNA"/>
</dbReference>
<reference evidence="2 3" key="1">
    <citation type="submission" date="2019-03" db="EMBL/GenBank/DDBJ databases">
        <title>Single cell metagenomics reveals metabolic interactions within the superorganism composed of flagellate Streblomastix strix and complex community of Bacteroidetes bacteria on its surface.</title>
        <authorList>
            <person name="Treitli S.C."/>
            <person name="Kolisko M."/>
            <person name="Husnik F."/>
            <person name="Keeling P."/>
            <person name="Hampl V."/>
        </authorList>
    </citation>
    <scope>NUCLEOTIDE SEQUENCE [LARGE SCALE GENOMIC DNA]</scope>
    <source>
        <strain evidence="2">ST1C</strain>
    </source>
</reference>
<gene>
    <name evidence="2" type="ORF">EZS28_043962</name>
</gene>
<comment type="caution">
    <text evidence="2">The sequence shown here is derived from an EMBL/GenBank/DDBJ whole genome shotgun (WGS) entry which is preliminary data.</text>
</comment>